<dbReference type="InterPro" id="IPR036705">
    <property type="entry name" value="Ribosyl_crysJ1_sf"/>
</dbReference>
<keyword evidence="2" id="KW-0378">Hydrolase</keyword>
<gene>
    <name evidence="2" type="ORF">SAMN05216283_112109</name>
</gene>
<proteinExistence type="predicted"/>
<dbReference type="EMBL" id="FONW01000012">
    <property type="protein sequence ID" value="SFF67720.1"/>
    <property type="molecule type" value="Genomic_DNA"/>
</dbReference>
<accession>A0A1I2KN95</accession>
<dbReference type="Proteomes" id="UP000198964">
    <property type="component" value="Unassembled WGS sequence"/>
</dbReference>
<dbReference type="Gene3D" id="1.10.4080.10">
    <property type="entry name" value="ADP-ribosylation/Crystallin J1"/>
    <property type="match status" value="1"/>
</dbReference>
<dbReference type="Pfam" id="PF03747">
    <property type="entry name" value="ADP_ribosyl_GH"/>
    <property type="match status" value="1"/>
</dbReference>
<dbReference type="RefSeq" id="WP_093921246.1">
    <property type="nucleotide sequence ID" value="NZ_FONW01000012.1"/>
</dbReference>
<evidence type="ECO:0000313" key="2">
    <source>
        <dbReference type="EMBL" id="SFF67720.1"/>
    </source>
</evidence>
<name>A0A1I2KN95_9BACT</name>
<keyword evidence="3" id="KW-1185">Reference proteome</keyword>
<keyword evidence="1" id="KW-0732">Signal</keyword>
<protein>
    <submittedName>
        <fullName evidence="2">ADP-ribosylglycohydrolase</fullName>
    </submittedName>
</protein>
<sequence>MKMLRMGIAGLLLAVIGCSSPTAESPSGGNKSSTFKLSKAELQDKIKGGWAGQVIGCSYGGPTEFKWLGSMINDQVPIAWDEHQMTMWYDQFPGLYDDVYMDLTFVSVFEEHGIDAPDSLHAMAFATADYMLWHANQAARYNILQGIMPPASGHYLNNPHADDIDFQIESDFAGLMSPGMINASSELCDRIGHIMNYGDGWYGGVFVAGMYTQAFISDDIQFVVSEALKAVPQESRFYQLISDVIRWHKEYPDDWKRNWFEIQRKWSFEKGCPDGVFKAFNIDASLNAAYIVLGLLYGDGDYGKTVDISTRAGQDSDCNPSNAAGILGTMIGFSNIPDYWKQGLDRVEDRNFSYTDLALTDVYQLGYKHALQMIERGGGEVTNDSVVIAYQAVQPVRLEQSFDGLYPRERVEHQWPLAEKQITHAEKSYRIDFKGAGIVLTGYAQRTNGALPEKDLKLKVLLNGEQIDVLTLPTEVASRKTDVYWNYELPEGDLQLELVTADLPEGYRVAITSALIYDQEK</sequence>
<evidence type="ECO:0000256" key="1">
    <source>
        <dbReference type="SAM" id="SignalP"/>
    </source>
</evidence>
<dbReference type="AlphaFoldDB" id="A0A1I2KN95"/>
<feature type="signal peptide" evidence="1">
    <location>
        <begin position="1"/>
        <end position="23"/>
    </location>
</feature>
<dbReference type="STRING" id="655355.SAMN05216283_112109"/>
<dbReference type="InterPro" id="IPR005502">
    <property type="entry name" value="Ribosyl_crysJ1"/>
</dbReference>
<organism evidence="2 3">
    <name type="scientific">Sunxiuqinia elliptica</name>
    <dbReference type="NCBI Taxonomy" id="655355"/>
    <lineage>
        <taxon>Bacteria</taxon>
        <taxon>Pseudomonadati</taxon>
        <taxon>Bacteroidota</taxon>
        <taxon>Bacteroidia</taxon>
        <taxon>Marinilabiliales</taxon>
        <taxon>Prolixibacteraceae</taxon>
        <taxon>Sunxiuqinia</taxon>
    </lineage>
</organism>
<dbReference type="PROSITE" id="PS51257">
    <property type="entry name" value="PROKAR_LIPOPROTEIN"/>
    <property type="match status" value="1"/>
</dbReference>
<dbReference type="GO" id="GO:0016787">
    <property type="term" value="F:hydrolase activity"/>
    <property type="evidence" value="ECO:0007669"/>
    <property type="project" value="UniProtKB-KW"/>
</dbReference>
<dbReference type="SUPFAM" id="SSF101478">
    <property type="entry name" value="ADP-ribosylglycohydrolase"/>
    <property type="match status" value="1"/>
</dbReference>
<reference evidence="2 3" key="1">
    <citation type="submission" date="2016-10" db="EMBL/GenBank/DDBJ databases">
        <authorList>
            <person name="de Groot N.N."/>
        </authorList>
    </citation>
    <scope>NUCLEOTIDE SEQUENCE [LARGE SCALE GENOMIC DNA]</scope>
    <source>
        <strain evidence="2 3">CGMCC 1.9156</strain>
    </source>
</reference>
<feature type="chain" id="PRO_5011560763" evidence="1">
    <location>
        <begin position="24"/>
        <end position="521"/>
    </location>
</feature>
<evidence type="ECO:0000313" key="3">
    <source>
        <dbReference type="Proteomes" id="UP000198964"/>
    </source>
</evidence>